<dbReference type="SUPFAM" id="SSF55469">
    <property type="entry name" value="FMN-dependent nitroreductase-like"/>
    <property type="match status" value="1"/>
</dbReference>
<gene>
    <name evidence="2" type="ORF">BU251_06940</name>
</gene>
<evidence type="ECO:0000259" key="1">
    <source>
        <dbReference type="Pfam" id="PF00881"/>
    </source>
</evidence>
<dbReference type="Proteomes" id="UP000287243">
    <property type="component" value="Chromosome"/>
</dbReference>
<protein>
    <submittedName>
        <fullName evidence="2">Nitroreductase</fullName>
    </submittedName>
</protein>
<accession>A0A410P5K4</accession>
<evidence type="ECO:0000313" key="2">
    <source>
        <dbReference type="EMBL" id="QAT17467.1"/>
    </source>
</evidence>
<feature type="domain" description="Nitroreductase" evidence="1">
    <location>
        <begin position="45"/>
        <end position="212"/>
    </location>
</feature>
<dbReference type="CDD" id="cd02142">
    <property type="entry name" value="McbC_SagB-like_oxidoreductase"/>
    <property type="match status" value="1"/>
</dbReference>
<name>A0A410P5K4_VELA1</name>
<sequence length="216" mass="23819">MRILVLMIGVLMLFSFVPPAPALNDGRIELPPPQTDGGMPLMQALKERQSRRAFSDRELSLQTLSDLLWAAAGVNRPDTGGRTAPTAMNKQEIDIYVALKDGLFLYDAKNNLLVSVLSQDVRAMTGEQSFVKDAPVDLIFVADHQKMEGMTGEQKDFYGATDTGFISENVYLFCASAGLATVVRGWFNKLTLTKTMKLRPSQTIVLAQTVGYPRNE</sequence>
<keyword evidence="3" id="KW-1185">Reference proteome</keyword>
<dbReference type="EMBL" id="CP019384">
    <property type="protein sequence ID" value="QAT17467.1"/>
    <property type="molecule type" value="Genomic_DNA"/>
</dbReference>
<proteinExistence type="predicted"/>
<dbReference type="GO" id="GO:0016491">
    <property type="term" value="F:oxidoreductase activity"/>
    <property type="evidence" value="ECO:0007669"/>
    <property type="project" value="InterPro"/>
</dbReference>
<dbReference type="InterPro" id="IPR000415">
    <property type="entry name" value="Nitroreductase-like"/>
</dbReference>
<dbReference type="PANTHER" id="PTHR43745:SF2">
    <property type="entry name" value="NITROREDUCTASE MJ1384-RELATED"/>
    <property type="match status" value="1"/>
</dbReference>
<dbReference type="PANTHER" id="PTHR43745">
    <property type="entry name" value="NITROREDUCTASE MJ1384-RELATED"/>
    <property type="match status" value="1"/>
</dbReference>
<organism evidence="2 3">
    <name type="scientific">Velamenicoccus archaeovorus</name>
    <dbReference type="NCBI Taxonomy" id="1930593"/>
    <lineage>
        <taxon>Bacteria</taxon>
        <taxon>Pseudomonadati</taxon>
        <taxon>Candidatus Omnitrophota</taxon>
        <taxon>Candidatus Velamenicoccus</taxon>
    </lineage>
</organism>
<dbReference type="Gene3D" id="3.40.109.10">
    <property type="entry name" value="NADH Oxidase"/>
    <property type="match status" value="1"/>
</dbReference>
<dbReference type="RefSeq" id="WP_128700299.1">
    <property type="nucleotide sequence ID" value="NZ_CP019384.1"/>
</dbReference>
<evidence type="ECO:0000313" key="3">
    <source>
        <dbReference type="Proteomes" id="UP000287243"/>
    </source>
</evidence>
<dbReference type="InterPro" id="IPR029479">
    <property type="entry name" value="Nitroreductase"/>
</dbReference>
<dbReference type="AlphaFoldDB" id="A0A410P5K4"/>
<dbReference type="InterPro" id="IPR052544">
    <property type="entry name" value="Bacteriocin_Proc_Enz"/>
</dbReference>
<dbReference type="OrthoDB" id="9802775at2"/>
<dbReference type="Pfam" id="PF00881">
    <property type="entry name" value="Nitroreductase"/>
    <property type="match status" value="1"/>
</dbReference>
<reference evidence="2 3" key="1">
    <citation type="submission" date="2017-01" db="EMBL/GenBank/DDBJ databases">
        <title>First insights into the biology of 'candidatus Vampirococcus archaeovorus'.</title>
        <authorList>
            <person name="Kizina J."/>
            <person name="Jordan S."/>
            <person name="Stueber K."/>
            <person name="Reinhardt R."/>
            <person name="Harder J."/>
        </authorList>
    </citation>
    <scope>NUCLEOTIDE SEQUENCE [LARGE SCALE GENOMIC DNA]</scope>
    <source>
        <strain evidence="2 3">LiM</strain>
    </source>
</reference>
<dbReference type="KEGG" id="vai:BU251_06940"/>